<proteinExistence type="predicted"/>
<dbReference type="Proteomes" id="UP000518266">
    <property type="component" value="Unassembled WGS sequence"/>
</dbReference>
<evidence type="ECO:0000313" key="2">
    <source>
        <dbReference type="Proteomes" id="UP000518266"/>
    </source>
</evidence>
<dbReference type="SUPFAM" id="SSF49842">
    <property type="entry name" value="TNF-like"/>
    <property type="match status" value="1"/>
</dbReference>
<evidence type="ECO:0000313" key="1">
    <source>
        <dbReference type="EMBL" id="KAF3837285.1"/>
    </source>
</evidence>
<reference evidence="1 2" key="1">
    <citation type="submission" date="2020-03" db="EMBL/GenBank/DDBJ databases">
        <title>Dissostichus mawsoni Genome sequencing and assembly.</title>
        <authorList>
            <person name="Park H."/>
        </authorList>
    </citation>
    <scope>NUCLEOTIDE SEQUENCE [LARGE SCALE GENOMIC DNA]</scope>
    <source>
        <strain evidence="1">DM0001</strain>
        <tissue evidence="1">Muscle</tissue>
    </source>
</reference>
<dbReference type="InterPro" id="IPR008983">
    <property type="entry name" value="Tumour_necrosis_fac-like_dom"/>
</dbReference>
<gene>
    <name evidence="1" type="ORF">F7725_004749</name>
</gene>
<comment type="caution">
    <text evidence="1">The sequence shown here is derived from an EMBL/GenBank/DDBJ whole genome shotgun (WGS) entry which is preliminary data.</text>
</comment>
<dbReference type="Gene3D" id="2.60.120.40">
    <property type="match status" value="1"/>
</dbReference>
<dbReference type="EMBL" id="JAAKFY010000023">
    <property type="protein sequence ID" value="KAF3837285.1"/>
    <property type="molecule type" value="Genomic_DNA"/>
</dbReference>
<organism evidence="1 2">
    <name type="scientific">Dissostichus mawsoni</name>
    <name type="common">Antarctic cod</name>
    <dbReference type="NCBI Taxonomy" id="36200"/>
    <lineage>
        <taxon>Eukaryota</taxon>
        <taxon>Metazoa</taxon>
        <taxon>Chordata</taxon>
        <taxon>Craniata</taxon>
        <taxon>Vertebrata</taxon>
        <taxon>Euteleostomi</taxon>
        <taxon>Actinopterygii</taxon>
        <taxon>Neopterygii</taxon>
        <taxon>Teleostei</taxon>
        <taxon>Neoteleostei</taxon>
        <taxon>Acanthomorphata</taxon>
        <taxon>Eupercaria</taxon>
        <taxon>Perciformes</taxon>
        <taxon>Notothenioidei</taxon>
        <taxon>Nototheniidae</taxon>
        <taxon>Dissostichus</taxon>
    </lineage>
</organism>
<dbReference type="OrthoDB" id="6154955at2759"/>
<keyword evidence="2" id="KW-1185">Reference proteome</keyword>
<protein>
    <submittedName>
        <fullName evidence="1">Uncharacterized protein</fullName>
    </submittedName>
</protein>
<dbReference type="AlphaFoldDB" id="A0A7J5XJN5"/>
<sequence length="87" mass="9509">MVTLFCFCTEKKTVVFSAATGGGEKKIGPFNTDITLIYRKVITNIGAAYSPSTGVFVARLQVFITLPSSNMLERNIAKCYSSTRTMT</sequence>
<accession>A0A7J5XJN5</accession>
<name>A0A7J5XJN5_DISMA</name>